<feature type="compositionally biased region" description="Basic residues" evidence="3">
    <location>
        <begin position="104"/>
        <end position="113"/>
    </location>
</feature>
<dbReference type="InterPro" id="IPR024642">
    <property type="entry name" value="SUZ-C"/>
</dbReference>
<dbReference type="SUPFAM" id="SSF46785">
    <property type="entry name" value="Winged helix' DNA-binding domain"/>
    <property type="match status" value="1"/>
</dbReference>
<keyword evidence="7" id="KW-1185">Reference proteome</keyword>
<sequence>MNNLAMMQQLLQSQKNSPDMAQMMNPAMLNPAMLYQNQINLYQALQDPSTVAMLIQQQQALHQQLQAQAMQNQNLGREALGLWGQRSQQLFGNKNKAVGSGRTSAKKTTKAPKLRPDEGQMILPDHETQRAIIEAAEFYFSNENLAKDHYLLRQICQKSEGFLSIKLLTALKNVKKLTKDWRVTAHCLKKSQKLQLNEENTKVRRIDALPEYVLKARTITNVLCIKMPKTLGSVGAVTAMFAEFGAISLVRVLLEGKPVPCDLRNYATQVPDMGQSLCAVVEFETEEEATRCVKELNARQNENGMRAALLGPRLRRNLYKVPTEEEKEAELLKLAGASKIEGGDSGCDSASMGDDADVSGATSDNSSSNQFDMSGRNKRLSKRKERGTDDLQSVTSSEDYCDPRPWGKSVTDSSVQLTTTSESDSTDEKTNYRYRQLSVIREPCGPDGTRGFHGGAQRWKRSAQQ</sequence>
<dbReference type="PROSITE" id="PS50961">
    <property type="entry name" value="HTH_LA"/>
    <property type="match status" value="1"/>
</dbReference>
<dbReference type="Gene3D" id="3.30.70.330">
    <property type="match status" value="1"/>
</dbReference>
<dbReference type="InterPro" id="IPR006630">
    <property type="entry name" value="La_HTH"/>
</dbReference>
<dbReference type="Proteomes" id="UP001158576">
    <property type="component" value="Chromosome PAR"/>
</dbReference>
<gene>
    <name evidence="6" type="ORF">OKIOD_LOCUS1986</name>
</gene>
<dbReference type="InterPro" id="IPR045180">
    <property type="entry name" value="La_dom_prot"/>
</dbReference>
<feature type="domain" description="SUZ-C" evidence="5">
    <location>
        <begin position="409"/>
        <end position="456"/>
    </location>
</feature>
<evidence type="ECO:0000256" key="3">
    <source>
        <dbReference type="SAM" id="MobiDB-lite"/>
    </source>
</evidence>
<protein>
    <submittedName>
        <fullName evidence="6">Oidioi.mRNA.OKI2018_I69.PAR.g10428.t1.cds</fullName>
    </submittedName>
</protein>
<feature type="region of interest" description="Disordered" evidence="3">
    <location>
        <begin position="95"/>
        <end position="119"/>
    </location>
</feature>
<dbReference type="InterPro" id="IPR035979">
    <property type="entry name" value="RBD_domain_sf"/>
</dbReference>
<organism evidence="6 7">
    <name type="scientific">Oikopleura dioica</name>
    <name type="common">Tunicate</name>
    <dbReference type="NCBI Taxonomy" id="34765"/>
    <lineage>
        <taxon>Eukaryota</taxon>
        <taxon>Metazoa</taxon>
        <taxon>Chordata</taxon>
        <taxon>Tunicata</taxon>
        <taxon>Appendicularia</taxon>
        <taxon>Copelata</taxon>
        <taxon>Oikopleuridae</taxon>
        <taxon>Oikopleura</taxon>
    </lineage>
</organism>
<feature type="compositionally biased region" description="Polar residues" evidence="3">
    <location>
        <begin position="360"/>
        <end position="372"/>
    </location>
</feature>
<dbReference type="InterPro" id="IPR036388">
    <property type="entry name" value="WH-like_DNA-bd_sf"/>
</dbReference>
<feature type="region of interest" description="Disordered" evidence="3">
    <location>
        <begin position="343"/>
        <end position="465"/>
    </location>
</feature>
<dbReference type="SMART" id="SM00715">
    <property type="entry name" value="LA"/>
    <property type="match status" value="1"/>
</dbReference>
<keyword evidence="1 2" id="KW-0694">RNA-binding</keyword>
<dbReference type="InterPro" id="IPR036390">
    <property type="entry name" value="WH_DNA-bd_sf"/>
</dbReference>
<evidence type="ECO:0000313" key="6">
    <source>
        <dbReference type="EMBL" id="CAG5083647.1"/>
    </source>
</evidence>
<evidence type="ECO:0000256" key="1">
    <source>
        <dbReference type="ARBA" id="ARBA00022884"/>
    </source>
</evidence>
<feature type="domain" description="HTH La-type RNA-binding" evidence="4">
    <location>
        <begin position="122"/>
        <end position="213"/>
    </location>
</feature>
<dbReference type="PANTHER" id="PTHR22792">
    <property type="entry name" value="LUPUS LA PROTEIN-RELATED"/>
    <property type="match status" value="1"/>
</dbReference>
<dbReference type="PANTHER" id="PTHR22792:SF140">
    <property type="entry name" value="ACHILLES, ISOFORM A"/>
    <property type="match status" value="1"/>
</dbReference>
<dbReference type="InterPro" id="IPR012677">
    <property type="entry name" value="Nucleotide-bd_a/b_plait_sf"/>
</dbReference>
<name>A0ABN7RQJ4_OIKDI</name>
<evidence type="ECO:0000256" key="2">
    <source>
        <dbReference type="PROSITE-ProRule" id="PRU00332"/>
    </source>
</evidence>
<dbReference type="EMBL" id="OU015568">
    <property type="protein sequence ID" value="CAG5083647.1"/>
    <property type="molecule type" value="Genomic_DNA"/>
</dbReference>
<evidence type="ECO:0000259" key="4">
    <source>
        <dbReference type="PROSITE" id="PS50961"/>
    </source>
</evidence>
<reference evidence="6 7" key="1">
    <citation type="submission" date="2021-04" db="EMBL/GenBank/DDBJ databases">
        <authorList>
            <person name="Bliznina A."/>
        </authorList>
    </citation>
    <scope>NUCLEOTIDE SEQUENCE [LARGE SCALE GENOMIC DNA]</scope>
</reference>
<dbReference type="SUPFAM" id="SSF54928">
    <property type="entry name" value="RNA-binding domain, RBD"/>
    <property type="match status" value="1"/>
</dbReference>
<evidence type="ECO:0000313" key="7">
    <source>
        <dbReference type="Proteomes" id="UP001158576"/>
    </source>
</evidence>
<dbReference type="Gene3D" id="1.10.10.10">
    <property type="entry name" value="Winged helix-like DNA-binding domain superfamily/Winged helix DNA-binding domain"/>
    <property type="match status" value="1"/>
</dbReference>
<proteinExistence type="predicted"/>
<accession>A0ABN7RQJ4</accession>
<feature type="compositionally biased region" description="Basic residues" evidence="3">
    <location>
        <begin position="376"/>
        <end position="385"/>
    </location>
</feature>
<dbReference type="PROSITE" id="PS51938">
    <property type="entry name" value="SUZ_C"/>
    <property type="match status" value="1"/>
</dbReference>
<evidence type="ECO:0000259" key="5">
    <source>
        <dbReference type="PROSITE" id="PS51938"/>
    </source>
</evidence>
<dbReference type="Pfam" id="PF05383">
    <property type="entry name" value="La"/>
    <property type="match status" value="1"/>
</dbReference>